<evidence type="ECO:0000313" key="1">
    <source>
        <dbReference type="EMBL" id="KAJ0017722.1"/>
    </source>
</evidence>
<sequence length="120" mass="12761">MSFSSNHERLCVCPTVGVVGHLRGGGCGNMLRKYGLSVDNVVDAKIVDVQGRILDKKALVERLLEENATNVACKRQFVASSPLSLSPSLKLAPPSQASSSQLNSTLSSLLAFLSSPFTQN</sequence>
<dbReference type="EMBL" id="CM047747">
    <property type="protein sequence ID" value="KAJ0017722.1"/>
    <property type="molecule type" value="Genomic_DNA"/>
</dbReference>
<proteinExistence type="predicted"/>
<organism evidence="1 2">
    <name type="scientific">Pistacia integerrima</name>
    <dbReference type="NCBI Taxonomy" id="434235"/>
    <lineage>
        <taxon>Eukaryota</taxon>
        <taxon>Viridiplantae</taxon>
        <taxon>Streptophyta</taxon>
        <taxon>Embryophyta</taxon>
        <taxon>Tracheophyta</taxon>
        <taxon>Spermatophyta</taxon>
        <taxon>Magnoliopsida</taxon>
        <taxon>eudicotyledons</taxon>
        <taxon>Gunneridae</taxon>
        <taxon>Pentapetalae</taxon>
        <taxon>rosids</taxon>
        <taxon>malvids</taxon>
        <taxon>Sapindales</taxon>
        <taxon>Anacardiaceae</taxon>
        <taxon>Pistacia</taxon>
    </lineage>
</organism>
<accession>A0ACC0XJ02</accession>
<evidence type="ECO:0000313" key="2">
    <source>
        <dbReference type="Proteomes" id="UP001163603"/>
    </source>
</evidence>
<keyword evidence="2" id="KW-1185">Reference proteome</keyword>
<name>A0ACC0XJ02_9ROSI</name>
<protein>
    <submittedName>
        <fullName evidence="1">Uncharacterized protein</fullName>
    </submittedName>
</protein>
<reference evidence="2" key="1">
    <citation type="journal article" date="2023" name="G3 (Bethesda)">
        <title>Genome assembly and association tests identify interacting loci associated with vigor, precocity, and sex in interspecific pistachio rootstocks.</title>
        <authorList>
            <person name="Palmer W."/>
            <person name="Jacygrad E."/>
            <person name="Sagayaradj S."/>
            <person name="Cavanaugh K."/>
            <person name="Han R."/>
            <person name="Bertier L."/>
            <person name="Beede B."/>
            <person name="Kafkas S."/>
            <person name="Golino D."/>
            <person name="Preece J."/>
            <person name="Michelmore R."/>
        </authorList>
    </citation>
    <scope>NUCLEOTIDE SEQUENCE [LARGE SCALE GENOMIC DNA]</scope>
</reference>
<comment type="caution">
    <text evidence="1">The sequence shown here is derived from an EMBL/GenBank/DDBJ whole genome shotgun (WGS) entry which is preliminary data.</text>
</comment>
<dbReference type="Proteomes" id="UP001163603">
    <property type="component" value="Chromosome 12"/>
</dbReference>
<gene>
    <name evidence="1" type="ORF">Pint_11315</name>
</gene>